<protein>
    <submittedName>
        <fullName evidence="2">Pleckstrin homology domain</fullName>
    </submittedName>
</protein>
<name>A0AAN8V2P0_9MAGN</name>
<dbReference type="SUPFAM" id="SSF50729">
    <property type="entry name" value="PH domain-like"/>
    <property type="match status" value="1"/>
</dbReference>
<accession>A0AAN8V2P0</accession>
<dbReference type="Pfam" id="PF00169">
    <property type="entry name" value="PH"/>
    <property type="match status" value="1"/>
</dbReference>
<feature type="domain" description="PH" evidence="1">
    <location>
        <begin position="156"/>
        <end position="249"/>
    </location>
</feature>
<evidence type="ECO:0000259" key="1">
    <source>
        <dbReference type="PROSITE" id="PS50003"/>
    </source>
</evidence>
<evidence type="ECO:0000313" key="2">
    <source>
        <dbReference type="EMBL" id="KAK6925494.1"/>
    </source>
</evidence>
<proteinExistence type="predicted"/>
<dbReference type="PANTHER" id="PTHR46265">
    <property type="entry name" value="RHO GTPASE-ACTIVATING PROTEIN 7"/>
    <property type="match status" value="1"/>
</dbReference>
<dbReference type="Proteomes" id="UP001370490">
    <property type="component" value="Unassembled WGS sequence"/>
</dbReference>
<dbReference type="Gene3D" id="2.30.29.30">
    <property type="entry name" value="Pleckstrin-homology domain (PH domain)/Phosphotyrosine-binding domain (PTB)"/>
    <property type="match status" value="1"/>
</dbReference>
<dbReference type="PANTHER" id="PTHR46265:SF2">
    <property type="entry name" value="RHO GTPASE-ACTIVATING PROTEIN 7"/>
    <property type="match status" value="1"/>
</dbReference>
<comment type="caution">
    <text evidence="2">The sequence shown here is derived from an EMBL/GenBank/DDBJ whole genome shotgun (WGS) entry which is preliminary data.</text>
</comment>
<dbReference type="InterPro" id="IPR011993">
    <property type="entry name" value="PH-like_dom_sf"/>
</dbReference>
<gene>
    <name evidence="2" type="ORF">RJ641_007213</name>
</gene>
<sequence>MKNSKSLLLRIRSPQNHSHPLKTNWTSIQLPSPANLDPLHNRKAQSLVIITRTEGLVLRVLRKEPPIVGNCVVPLDVVALEPQIHCPLKQGWKEKNSDDNKLFLDETREHGEDKSNDSKIEILNGAINLADFVVLMKFQKFDPKFSGDSFRWSQMDIGYDGASTLELSSLKGGIGWKSWKKRWFILTRTSLVFFKNDPGDLILGSGLETEILLNLNGFTFANLDHPYAAQVFLEMMHVLDYGILQYTSS</sequence>
<evidence type="ECO:0000313" key="3">
    <source>
        <dbReference type="Proteomes" id="UP001370490"/>
    </source>
</evidence>
<dbReference type="EMBL" id="JBAMMX010000015">
    <property type="protein sequence ID" value="KAK6925494.1"/>
    <property type="molecule type" value="Genomic_DNA"/>
</dbReference>
<dbReference type="InterPro" id="IPR052799">
    <property type="entry name" value="Rho_GAP_Regulators"/>
</dbReference>
<dbReference type="InterPro" id="IPR001849">
    <property type="entry name" value="PH_domain"/>
</dbReference>
<keyword evidence="3" id="KW-1185">Reference proteome</keyword>
<dbReference type="AlphaFoldDB" id="A0AAN8V2P0"/>
<organism evidence="2 3">
    <name type="scientific">Dillenia turbinata</name>
    <dbReference type="NCBI Taxonomy" id="194707"/>
    <lineage>
        <taxon>Eukaryota</taxon>
        <taxon>Viridiplantae</taxon>
        <taxon>Streptophyta</taxon>
        <taxon>Embryophyta</taxon>
        <taxon>Tracheophyta</taxon>
        <taxon>Spermatophyta</taxon>
        <taxon>Magnoliopsida</taxon>
        <taxon>eudicotyledons</taxon>
        <taxon>Gunneridae</taxon>
        <taxon>Pentapetalae</taxon>
        <taxon>Dilleniales</taxon>
        <taxon>Dilleniaceae</taxon>
        <taxon>Dillenia</taxon>
    </lineage>
</organism>
<dbReference type="PROSITE" id="PS50003">
    <property type="entry name" value="PH_DOMAIN"/>
    <property type="match status" value="1"/>
</dbReference>
<reference evidence="2 3" key="1">
    <citation type="submission" date="2023-12" db="EMBL/GenBank/DDBJ databases">
        <title>A high-quality genome assembly for Dillenia turbinata (Dilleniales).</title>
        <authorList>
            <person name="Chanderbali A."/>
        </authorList>
    </citation>
    <scope>NUCLEOTIDE SEQUENCE [LARGE SCALE GENOMIC DNA]</scope>
    <source>
        <strain evidence="2">LSX21</strain>
        <tissue evidence="2">Leaf</tissue>
    </source>
</reference>